<evidence type="ECO:0000256" key="2">
    <source>
        <dbReference type="ARBA" id="ARBA00023002"/>
    </source>
</evidence>
<keyword evidence="2" id="KW-0560">Oxidoreductase</keyword>
<comment type="caution">
    <text evidence="3">The sequence shown here is derived from an EMBL/GenBank/DDBJ whole genome shotgun (WGS) entry which is preliminary data.</text>
</comment>
<keyword evidence="4" id="KW-1185">Reference proteome</keyword>
<comment type="similarity">
    <text evidence="1">Belongs to the zinc-containing alcohol dehydrogenase family. Quinone oxidoreductase subfamily.</text>
</comment>
<dbReference type="GO" id="GO:0016628">
    <property type="term" value="F:oxidoreductase activity, acting on the CH-CH group of donors, NAD or NADP as acceptor"/>
    <property type="evidence" value="ECO:0007669"/>
    <property type="project" value="InterPro"/>
</dbReference>
<sequence length="78" mass="8921">MKNRTTREACKDNEGRREGCDSIQLLSILEKLEPYLESGKLKPVLGPKSQFPFSKALEAFAYLDSHWHSDKVVIYPIP</sequence>
<accession>A0A2P5AJD3</accession>
<evidence type="ECO:0000313" key="4">
    <source>
        <dbReference type="Proteomes" id="UP000237105"/>
    </source>
</evidence>
<gene>
    <name evidence="3" type="ORF">PanWU01x14_326680</name>
</gene>
<dbReference type="STRING" id="3476.A0A2P5AJD3"/>
<dbReference type="Proteomes" id="UP000237105">
    <property type="component" value="Unassembled WGS sequence"/>
</dbReference>
<proteinExistence type="inferred from homology"/>
<dbReference type="InterPro" id="IPR044626">
    <property type="entry name" value="AOR-like"/>
</dbReference>
<name>A0A2P5AJD3_PARAD</name>
<dbReference type="OrthoDB" id="48317at2759"/>
<dbReference type="EMBL" id="JXTB01000560">
    <property type="protein sequence ID" value="PON36662.1"/>
    <property type="molecule type" value="Genomic_DNA"/>
</dbReference>
<dbReference type="AlphaFoldDB" id="A0A2P5AJD3"/>
<reference evidence="4" key="1">
    <citation type="submission" date="2016-06" db="EMBL/GenBank/DDBJ databases">
        <title>Parallel loss of symbiosis genes in relatives of nitrogen-fixing non-legume Parasponia.</title>
        <authorList>
            <person name="Van Velzen R."/>
            <person name="Holmer R."/>
            <person name="Bu F."/>
            <person name="Rutten L."/>
            <person name="Van Zeijl A."/>
            <person name="Liu W."/>
            <person name="Santuari L."/>
            <person name="Cao Q."/>
            <person name="Sharma T."/>
            <person name="Shen D."/>
            <person name="Roswanjaya Y."/>
            <person name="Wardhani T."/>
            <person name="Kalhor M.S."/>
            <person name="Jansen J."/>
            <person name="Van den Hoogen J."/>
            <person name="Gungor B."/>
            <person name="Hartog M."/>
            <person name="Hontelez J."/>
            <person name="Verver J."/>
            <person name="Yang W.-C."/>
            <person name="Schijlen E."/>
            <person name="Repin R."/>
            <person name="Schilthuizen M."/>
            <person name="Schranz E."/>
            <person name="Heidstra R."/>
            <person name="Miyata K."/>
            <person name="Fedorova E."/>
            <person name="Kohlen W."/>
            <person name="Bisseling T."/>
            <person name="Smit S."/>
            <person name="Geurts R."/>
        </authorList>
    </citation>
    <scope>NUCLEOTIDE SEQUENCE [LARGE SCALE GENOMIC DNA]</scope>
    <source>
        <strain evidence="4">cv. WU1-14</strain>
    </source>
</reference>
<evidence type="ECO:0000313" key="3">
    <source>
        <dbReference type="EMBL" id="PON36662.1"/>
    </source>
</evidence>
<dbReference type="PANTHER" id="PTHR44573">
    <property type="entry name" value="NADPH-DEPENDENT ALKENAL/ONE OXIDOREDUCTASE, CHLOROPLASTIC"/>
    <property type="match status" value="1"/>
</dbReference>
<dbReference type="PANTHER" id="PTHR44573:SF3">
    <property type="entry name" value="CYTOSOLIC ALKENAL_ONE OXIDOREDUCTASE"/>
    <property type="match status" value="1"/>
</dbReference>
<dbReference type="Gene3D" id="3.90.180.10">
    <property type="entry name" value="Medium-chain alcohol dehydrogenases, catalytic domain"/>
    <property type="match status" value="1"/>
</dbReference>
<protein>
    <submittedName>
        <fullName evidence="3">Alcohol dehydrogenase superfamily, zinc-type</fullName>
    </submittedName>
</protein>
<evidence type="ECO:0000256" key="1">
    <source>
        <dbReference type="ARBA" id="ARBA00010371"/>
    </source>
</evidence>
<organism evidence="3 4">
    <name type="scientific">Parasponia andersonii</name>
    <name type="common">Sponia andersonii</name>
    <dbReference type="NCBI Taxonomy" id="3476"/>
    <lineage>
        <taxon>Eukaryota</taxon>
        <taxon>Viridiplantae</taxon>
        <taxon>Streptophyta</taxon>
        <taxon>Embryophyta</taxon>
        <taxon>Tracheophyta</taxon>
        <taxon>Spermatophyta</taxon>
        <taxon>Magnoliopsida</taxon>
        <taxon>eudicotyledons</taxon>
        <taxon>Gunneridae</taxon>
        <taxon>Pentapetalae</taxon>
        <taxon>rosids</taxon>
        <taxon>fabids</taxon>
        <taxon>Rosales</taxon>
        <taxon>Cannabaceae</taxon>
        <taxon>Parasponia</taxon>
    </lineage>
</organism>